<gene>
    <name evidence="1" type="ORF">MJA45_07875</name>
</gene>
<dbReference type="EMBL" id="CP130318">
    <property type="protein sequence ID" value="WNQ12936.1"/>
    <property type="molecule type" value="Genomic_DNA"/>
</dbReference>
<dbReference type="Proteomes" id="UP001305702">
    <property type="component" value="Chromosome"/>
</dbReference>
<accession>A0AA96LFQ4</accession>
<sequence>MAQRLATEYVKTCLVLTEAEMDQFIQLFVENQTPLQVKVLDNGSQELVFQDEADGEIVLSFERNAGKYVCTGSCRVSSQKLANAMRKAVSAFKGSALVNRHYTGFSMMYQYERGQVTKIVELKNGRHKVVYEYKDTLGEMERLFKLDEVEREISSLQGQVDELLDLRNRTEDPAARGRIDQDLRMVTKRMFALEA</sequence>
<proteinExistence type="predicted"/>
<name>A0AA96LFQ4_9BACL</name>
<dbReference type="AlphaFoldDB" id="A0AA96LFQ4"/>
<protein>
    <submittedName>
        <fullName evidence="1">Non-ribosomal peptide synthetase module</fullName>
    </submittedName>
</protein>
<keyword evidence="2" id="KW-1185">Reference proteome</keyword>
<evidence type="ECO:0000313" key="2">
    <source>
        <dbReference type="Proteomes" id="UP001305702"/>
    </source>
</evidence>
<reference evidence="1 2" key="1">
    <citation type="submission" date="2022-02" db="EMBL/GenBank/DDBJ databases">
        <title>Paenibacillus sp. MBLB1776 Whole Genome Shotgun Sequencing.</title>
        <authorList>
            <person name="Hwang C.Y."/>
            <person name="Cho E.-S."/>
            <person name="Seo M.-J."/>
        </authorList>
    </citation>
    <scope>NUCLEOTIDE SEQUENCE [LARGE SCALE GENOMIC DNA]</scope>
    <source>
        <strain evidence="1 2">MBLB1776</strain>
    </source>
</reference>
<evidence type="ECO:0000313" key="1">
    <source>
        <dbReference type="EMBL" id="WNQ12936.1"/>
    </source>
</evidence>
<dbReference type="RefSeq" id="WP_315606715.1">
    <property type="nucleotide sequence ID" value="NZ_CP130318.1"/>
</dbReference>
<organism evidence="1 2">
    <name type="scientific">Paenibacillus aurantius</name>
    <dbReference type="NCBI Taxonomy" id="2918900"/>
    <lineage>
        <taxon>Bacteria</taxon>
        <taxon>Bacillati</taxon>
        <taxon>Bacillota</taxon>
        <taxon>Bacilli</taxon>
        <taxon>Bacillales</taxon>
        <taxon>Paenibacillaceae</taxon>
        <taxon>Paenibacillus</taxon>
    </lineage>
</organism>
<dbReference type="KEGG" id="paun:MJA45_07875"/>